<evidence type="ECO:0000256" key="3">
    <source>
        <dbReference type="ARBA" id="ARBA00022729"/>
    </source>
</evidence>
<keyword evidence="4 6" id="KW-0378">Hydrolase</keyword>
<reference evidence="11 12" key="1">
    <citation type="submission" date="2017-02" db="EMBL/GenBank/DDBJ databases">
        <title>Genomes of Trichoderma spp. with biocontrol activity.</title>
        <authorList>
            <person name="Gardiner D."/>
            <person name="Kazan K."/>
            <person name="Vos C."/>
            <person name="Harvey P."/>
        </authorList>
    </citation>
    <scope>NUCLEOTIDE SEQUENCE [LARGE SCALE GENOMIC DNA]</scope>
    <source>
        <strain evidence="11 12">A5MH</strain>
    </source>
</reference>
<dbReference type="PROSITE" id="PS00136">
    <property type="entry name" value="SUBTILASE_ASP"/>
    <property type="match status" value="1"/>
</dbReference>
<dbReference type="PANTHER" id="PTHR43806">
    <property type="entry name" value="PEPTIDASE S8"/>
    <property type="match status" value="1"/>
</dbReference>
<evidence type="ECO:0000256" key="8">
    <source>
        <dbReference type="SAM" id="SignalP"/>
    </source>
</evidence>
<evidence type="ECO:0000259" key="10">
    <source>
        <dbReference type="Pfam" id="PF05922"/>
    </source>
</evidence>
<dbReference type="PROSITE" id="PS00137">
    <property type="entry name" value="SUBTILASE_HIS"/>
    <property type="match status" value="1"/>
</dbReference>
<dbReference type="PANTHER" id="PTHR43806:SF58">
    <property type="entry name" value="ALKALINE PROTEASE 1-RELATED"/>
    <property type="match status" value="1"/>
</dbReference>
<dbReference type="Pfam" id="PF00082">
    <property type="entry name" value="Peptidase_S8"/>
    <property type="match status" value="1"/>
</dbReference>
<protein>
    <submittedName>
        <fullName evidence="11">Uncharacterized protein</fullName>
    </submittedName>
</protein>
<comment type="caution">
    <text evidence="11">The sequence shown here is derived from an EMBL/GenBank/DDBJ whole genome shotgun (WGS) entry which is preliminary data.</text>
</comment>
<sequence>MVLFKHLALLLMAALPRIAALPVNDVNAINVNDVNINENSINAEGRYIVTLQNNMPMPEVRNHMSRVAAIQYRNSGNHRFPHTGIEKSYAIGEFRAYVGSFDQDTLQMIRNDTRVAEIEPDTVVRLHDSTSYKAASQPNAPWGLATLSSKRRNTGTYHYDKSAGNGTFAYVLDTGINVNHVDFEGRASYGYNAVDGEFTDLQGHGTHCAGIIGSKSFGVAKQAQLIAVKTFRNHETLMSTVMDAYQWSANDIRTKNRVGLAVISMSLGGAYSRAMNHAVESVFDMGILTVVAAGNEGKPTRQFSPASAANAFTVGAIDADWHYWEHSNFGPEVNIFAPGVGIESTYISTDMATRKLSGTSMAAPHVAGLALYLCALEKIDNPTALRERILALGTRGRIHKLKGESPNLIAHNNLH</sequence>
<dbReference type="EMBL" id="MTYH01000036">
    <property type="protein sequence ID" value="PNP43994.1"/>
    <property type="molecule type" value="Genomic_DNA"/>
</dbReference>
<keyword evidence="3 8" id="KW-0732">Signal</keyword>
<dbReference type="InterPro" id="IPR037045">
    <property type="entry name" value="S8pro/Inhibitor_I9_sf"/>
</dbReference>
<dbReference type="InterPro" id="IPR010259">
    <property type="entry name" value="S8pro/Inhibitor_I9"/>
</dbReference>
<dbReference type="FunFam" id="3.40.50.200:FF:000007">
    <property type="entry name" value="Subtilisin-like serine protease"/>
    <property type="match status" value="1"/>
</dbReference>
<dbReference type="InterPro" id="IPR022398">
    <property type="entry name" value="Peptidase_S8_His-AS"/>
</dbReference>
<evidence type="ECO:0000256" key="7">
    <source>
        <dbReference type="RuleBase" id="RU003355"/>
    </source>
</evidence>
<name>A0A2K0TEP5_9HYPO</name>
<dbReference type="SUPFAM" id="SSF54897">
    <property type="entry name" value="Protease propeptides/inhibitors"/>
    <property type="match status" value="1"/>
</dbReference>
<dbReference type="Gene3D" id="3.40.50.200">
    <property type="entry name" value="Peptidase S8/S53 domain"/>
    <property type="match status" value="1"/>
</dbReference>
<dbReference type="PROSITE" id="PS00138">
    <property type="entry name" value="SUBTILASE_SER"/>
    <property type="match status" value="1"/>
</dbReference>
<dbReference type="InterPro" id="IPR015500">
    <property type="entry name" value="Peptidase_S8_subtilisin-rel"/>
</dbReference>
<dbReference type="GO" id="GO:0005576">
    <property type="term" value="C:extracellular region"/>
    <property type="evidence" value="ECO:0007669"/>
    <property type="project" value="UniProtKB-ARBA"/>
</dbReference>
<evidence type="ECO:0000256" key="6">
    <source>
        <dbReference type="PROSITE-ProRule" id="PRU01240"/>
    </source>
</evidence>
<feature type="active site" description="Charge relay system" evidence="6">
    <location>
        <position position="204"/>
    </location>
</feature>
<keyword evidence="5 6" id="KW-0720">Serine protease</keyword>
<evidence type="ECO:0000313" key="11">
    <source>
        <dbReference type="EMBL" id="PNP43994.1"/>
    </source>
</evidence>
<feature type="domain" description="Peptidase S8/S53" evidence="9">
    <location>
        <begin position="165"/>
        <end position="389"/>
    </location>
</feature>
<dbReference type="CDD" id="cd04077">
    <property type="entry name" value="Peptidases_S8_PCSK9_ProteinaseK_like"/>
    <property type="match status" value="1"/>
</dbReference>
<dbReference type="OrthoDB" id="206201at2759"/>
<dbReference type="SUPFAM" id="SSF52743">
    <property type="entry name" value="Subtilisin-like"/>
    <property type="match status" value="1"/>
</dbReference>
<gene>
    <name evidence="11" type="ORF">TGAMA5MH_04279</name>
</gene>
<dbReference type="InterPro" id="IPR023827">
    <property type="entry name" value="Peptidase_S8_Asp-AS"/>
</dbReference>
<dbReference type="Gene3D" id="3.30.70.80">
    <property type="entry name" value="Peptidase S8 propeptide/proteinase inhibitor I9"/>
    <property type="match status" value="1"/>
</dbReference>
<evidence type="ECO:0000259" key="9">
    <source>
        <dbReference type="Pfam" id="PF00082"/>
    </source>
</evidence>
<feature type="active site" description="Charge relay system" evidence="6">
    <location>
        <position position="360"/>
    </location>
</feature>
<dbReference type="PROSITE" id="PS51892">
    <property type="entry name" value="SUBTILASE"/>
    <property type="match status" value="1"/>
</dbReference>
<dbReference type="InterPro" id="IPR023828">
    <property type="entry name" value="Peptidase_S8_Ser-AS"/>
</dbReference>
<feature type="chain" id="PRO_5014375678" evidence="8">
    <location>
        <begin position="21"/>
        <end position="415"/>
    </location>
</feature>
<keyword evidence="2 6" id="KW-0645">Protease</keyword>
<evidence type="ECO:0000256" key="5">
    <source>
        <dbReference type="ARBA" id="ARBA00022825"/>
    </source>
</evidence>
<dbReference type="InterPro" id="IPR034193">
    <property type="entry name" value="PCSK9_ProteinaseK-like"/>
</dbReference>
<dbReference type="GO" id="GO:0004252">
    <property type="term" value="F:serine-type endopeptidase activity"/>
    <property type="evidence" value="ECO:0007669"/>
    <property type="project" value="UniProtKB-UniRule"/>
</dbReference>
<dbReference type="Pfam" id="PF05922">
    <property type="entry name" value="Inhibitor_I9"/>
    <property type="match status" value="1"/>
</dbReference>
<feature type="domain" description="Inhibitor I9" evidence="10">
    <location>
        <begin position="46"/>
        <end position="127"/>
    </location>
</feature>
<evidence type="ECO:0000313" key="12">
    <source>
        <dbReference type="Proteomes" id="UP000236546"/>
    </source>
</evidence>
<comment type="similarity">
    <text evidence="1 6 7">Belongs to the peptidase S8 family.</text>
</comment>
<organism evidence="11 12">
    <name type="scientific">Trichoderma gamsii</name>
    <dbReference type="NCBI Taxonomy" id="398673"/>
    <lineage>
        <taxon>Eukaryota</taxon>
        <taxon>Fungi</taxon>
        <taxon>Dikarya</taxon>
        <taxon>Ascomycota</taxon>
        <taxon>Pezizomycotina</taxon>
        <taxon>Sordariomycetes</taxon>
        <taxon>Hypocreomycetidae</taxon>
        <taxon>Hypocreales</taxon>
        <taxon>Hypocreaceae</taxon>
        <taxon>Trichoderma</taxon>
    </lineage>
</organism>
<dbReference type="AlphaFoldDB" id="A0A2K0TEP5"/>
<dbReference type="GO" id="GO:0006508">
    <property type="term" value="P:proteolysis"/>
    <property type="evidence" value="ECO:0007669"/>
    <property type="project" value="UniProtKB-KW"/>
</dbReference>
<dbReference type="PRINTS" id="PR00723">
    <property type="entry name" value="SUBTILISIN"/>
</dbReference>
<feature type="signal peptide" evidence="8">
    <location>
        <begin position="1"/>
        <end position="20"/>
    </location>
</feature>
<accession>A0A2K0TEP5</accession>
<dbReference type="Proteomes" id="UP000236546">
    <property type="component" value="Unassembled WGS sequence"/>
</dbReference>
<dbReference type="InterPro" id="IPR036852">
    <property type="entry name" value="Peptidase_S8/S53_dom_sf"/>
</dbReference>
<evidence type="ECO:0000256" key="2">
    <source>
        <dbReference type="ARBA" id="ARBA00022670"/>
    </source>
</evidence>
<evidence type="ECO:0000256" key="4">
    <source>
        <dbReference type="ARBA" id="ARBA00022801"/>
    </source>
</evidence>
<evidence type="ECO:0000256" key="1">
    <source>
        <dbReference type="ARBA" id="ARBA00011073"/>
    </source>
</evidence>
<feature type="active site" description="Charge relay system" evidence="6">
    <location>
        <position position="173"/>
    </location>
</feature>
<proteinExistence type="inferred from homology"/>
<dbReference type="InterPro" id="IPR000209">
    <property type="entry name" value="Peptidase_S8/S53_dom"/>
</dbReference>
<dbReference type="InterPro" id="IPR050131">
    <property type="entry name" value="Peptidase_S8_subtilisin-like"/>
</dbReference>